<evidence type="ECO:0000256" key="1">
    <source>
        <dbReference type="ARBA" id="ARBA00004123"/>
    </source>
</evidence>
<feature type="compositionally biased region" description="Polar residues" evidence="5">
    <location>
        <begin position="646"/>
        <end position="658"/>
    </location>
</feature>
<keyword evidence="8" id="KW-1185">Reference proteome</keyword>
<feature type="region of interest" description="Disordered" evidence="5">
    <location>
        <begin position="757"/>
        <end position="781"/>
    </location>
</feature>
<comment type="caution">
    <text evidence="7">The sequence shown here is derived from an EMBL/GenBank/DDBJ whole genome shotgun (WGS) entry which is preliminary data.</text>
</comment>
<feature type="compositionally biased region" description="Basic and acidic residues" evidence="5">
    <location>
        <begin position="696"/>
        <end position="707"/>
    </location>
</feature>
<evidence type="ECO:0000313" key="7">
    <source>
        <dbReference type="EMBL" id="KAF2158161.1"/>
    </source>
</evidence>
<comment type="subcellular location">
    <subcellularLocation>
        <location evidence="1">Nucleus</location>
    </subcellularLocation>
</comment>
<dbReference type="GO" id="GO:0006364">
    <property type="term" value="P:rRNA processing"/>
    <property type="evidence" value="ECO:0007669"/>
    <property type="project" value="TreeGrafter"/>
</dbReference>
<evidence type="ECO:0000256" key="3">
    <source>
        <dbReference type="ARBA" id="ARBA00021502"/>
    </source>
</evidence>
<evidence type="ECO:0000259" key="6">
    <source>
        <dbReference type="Pfam" id="PF08167"/>
    </source>
</evidence>
<dbReference type="Gene3D" id="1.25.10.10">
    <property type="entry name" value="Leucine-rich Repeat Variant"/>
    <property type="match status" value="1"/>
</dbReference>
<name>A0A9P4JAQ8_9PEZI</name>
<proteinExistence type="inferred from homology"/>
<evidence type="ECO:0000256" key="5">
    <source>
        <dbReference type="SAM" id="MobiDB-lite"/>
    </source>
</evidence>
<dbReference type="EMBL" id="ML996081">
    <property type="protein sequence ID" value="KAF2158161.1"/>
    <property type="molecule type" value="Genomic_DNA"/>
</dbReference>
<dbReference type="GO" id="GO:0005634">
    <property type="term" value="C:nucleus"/>
    <property type="evidence" value="ECO:0007669"/>
    <property type="project" value="UniProtKB-SubCell"/>
</dbReference>
<feature type="region of interest" description="Disordered" evidence="5">
    <location>
        <begin position="593"/>
        <end position="739"/>
    </location>
</feature>
<protein>
    <recommendedName>
        <fullName evidence="3">Pre-rRNA-processing protein RIX1</fullName>
    </recommendedName>
</protein>
<dbReference type="PANTHER" id="PTHR34105:SF1">
    <property type="entry name" value="PROLINE-, GLUTAMIC ACID- AND LEUCINE-RICH PROTEIN 1"/>
    <property type="match status" value="1"/>
</dbReference>
<evidence type="ECO:0000313" key="8">
    <source>
        <dbReference type="Proteomes" id="UP000799439"/>
    </source>
</evidence>
<feature type="compositionally biased region" description="Polar residues" evidence="5">
    <location>
        <begin position="684"/>
        <end position="695"/>
    </location>
</feature>
<dbReference type="Proteomes" id="UP000799439">
    <property type="component" value="Unassembled WGS sequence"/>
</dbReference>
<dbReference type="InterPro" id="IPR016024">
    <property type="entry name" value="ARM-type_fold"/>
</dbReference>
<dbReference type="InterPro" id="IPR012583">
    <property type="entry name" value="RIX1_N"/>
</dbReference>
<dbReference type="InterPro" id="IPR011989">
    <property type="entry name" value="ARM-like"/>
</dbReference>
<feature type="compositionally biased region" description="Acidic residues" evidence="5">
    <location>
        <begin position="760"/>
        <end position="781"/>
    </location>
</feature>
<gene>
    <name evidence="7" type="ORF">K461DRAFT_274408</name>
</gene>
<feature type="domain" description="Pre-rRNA-processing protein RIX1 N-terminal" evidence="6">
    <location>
        <begin position="15"/>
        <end position="216"/>
    </location>
</feature>
<dbReference type="Pfam" id="PF08167">
    <property type="entry name" value="RIX1"/>
    <property type="match status" value="1"/>
</dbReference>
<feature type="region of interest" description="Disordered" evidence="5">
    <location>
        <begin position="483"/>
        <end position="504"/>
    </location>
</feature>
<reference evidence="7" key="1">
    <citation type="journal article" date="2020" name="Stud. Mycol.">
        <title>101 Dothideomycetes genomes: a test case for predicting lifestyles and emergence of pathogens.</title>
        <authorList>
            <person name="Haridas S."/>
            <person name="Albert R."/>
            <person name="Binder M."/>
            <person name="Bloem J."/>
            <person name="Labutti K."/>
            <person name="Salamov A."/>
            <person name="Andreopoulos B."/>
            <person name="Baker S."/>
            <person name="Barry K."/>
            <person name="Bills G."/>
            <person name="Bluhm B."/>
            <person name="Cannon C."/>
            <person name="Castanera R."/>
            <person name="Culley D."/>
            <person name="Daum C."/>
            <person name="Ezra D."/>
            <person name="Gonzalez J."/>
            <person name="Henrissat B."/>
            <person name="Kuo A."/>
            <person name="Liang C."/>
            <person name="Lipzen A."/>
            <person name="Lutzoni F."/>
            <person name="Magnuson J."/>
            <person name="Mondo S."/>
            <person name="Nolan M."/>
            <person name="Ohm R."/>
            <person name="Pangilinan J."/>
            <person name="Park H.-J."/>
            <person name="Ramirez L."/>
            <person name="Alfaro M."/>
            <person name="Sun H."/>
            <person name="Tritt A."/>
            <person name="Yoshinaga Y."/>
            <person name="Zwiers L.-H."/>
            <person name="Turgeon B."/>
            <person name="Goodwin S."/>
            <person name="Spatafora J."/>
            <person name="Crous P."/>
            <person name="Grigoriev I."/>
        </authorList>
    </citation>
    <scope>NUCLEOTIDE SEQUENCE</scope>
    <source>
        <strain evidence="7">CBS 260.36</strain>
    </source>
</reference>
<sequence>MAAATAPSASGLATLRSISLRISSAKPRDLPHIVAAQVHSLRDCGSILSHSWSSQSGGAGGEAALVVHRLHTQIVALLQGRHEEQRWAATVLIKAAVEVGGHETLSRGKHWVSGLLANLRKSDSSSTKALEIITLTRILMLTWPFPSLVREITTPALPQFVKTCLQHSDPRTQNEKLLRTILECLLKLIPHHPTIFRTHVKEITEMQTLVLGATETSGAIALPVQTRTRIAAARLGPLLHTCQPKQGSGVDYGSTISAHVANIHGHADTIFMAVEEIFDSDSKDAATRKAGVAKAMSGRTQTAQNRSESLYRAAHRLAFSLDNLTVSILNDSGTVMTFPVKEVHGLILRLLGVVASQRNQLPRFVAGTSREERDSCIDVLPQIHVATLRLTYALFQRFAGVASSLAPGLIQQIHWLFEAESAHSDVRTACYTILQAILSNLGPSLTKQLTEILGGMLRHCCDDVLPNKAQSEIVTLANSLTNNSKQQSNGSFDHKSSYHAPATSTEGLRHAASALLQVVLANIPRSLLPDALRSQLDRTAVLSGQDELLTASVLNPSKRKDGRIAPSLLPFLARTGSSEPVVEALLRPRAPVLQSGSLHSDDRLSTRPLEQEPASRPWTLPSLGDTAGEEEEVPTRTEHVQVPVAASSQPDVATQQEMAATTSTIETETPSIKAGLKRPLDESLGTTGDQSSANNDNKRIRETEARGFDAVNSSLPEVEDAVDEQGNVTASSLSAAAPTEHPIVSVTAAGSSAAVQQVVESDDDDDDFVIPDLNMDDSDEE</sequence>
<evidence type="ECO:0000256" key="2">
    <source>
        <dbReference type="ARBA" id="ARBA00010511"/>
    </source>
</evidence>
<dbReference type="PANTHER" id="PTHR34105">
    <property type="entry name" value="PROLINE-, GLUTAMIC ACID- AND LEUCINE-RICH PROTEIN 1"/>
    <property type="match status" value="1"/>
</dbReference>
<comment type="similarity">
    <text evidence="2">Belongs to the RIX1/PELP1 family.</text>
</comment>
<accession>A0A9P4JAQ8</accession>
<evidence type="ECO:0000256" key="4">
    <source>
        <dbReference type="ARBA" id="ARBA00023242"/>
    </source>
</evidence>
<dbReference type="OrthoDB" id="20900at2759"/>
<organism evidence="7 8">
    <name type="scientific">Myriangium duriaei CBS 260.36</name>
    <dbReference type="NCBI Taxonomy" id="1168546"/>
    <lineage>
        <taxon>Eukaryota</taxon>
        <taxon>Fungi</taxon>
        <taxon>Dikarya</taxon>
        <taxon>Ascomycota</taxon>
        <taxon>Pezizomycotina</taxon>
        <taxon>Dothideomycetes</taxon>
        <taxon>Dothideomycetidae</taxon>
        <taxon>Myriangiales</taxon>
        <taxon>Myriangiaceae</taxon>
        <taxon>Myriangium</taxon>
    </lineage>
</organism>
<dbReference type="SUPFAM" id="SSF48371">
    <property type="entry name" value="ARM repeat"/>
    <property type="match status" value="1"/>
</dbReference>
<dbReference type="AlphaFoldDB" id="A0A9P4JAQ8"/>
<feature type="compositionally biased region" description="Low complexity" evidence="5">
    <location>
        <begin position="659"/>
        <end position="672"/>
    </location>
</feature>
<keyword evidence="4" id="KW-0539">Nucleus</keyword>